<dbReference type="GO" id="GO:0003677">
    <property type="term" value="F:DNA binding"/>
    <property type="evidence" value="ECO:0007669"/>
    <property type="project" value="InterPro"/>
</dbReference>
<evidence type="ECO:0000259" key="2">
    <source>
        <dbReference type="Pfam" id="PF01609"/>
    </source>
</evidence>
<feature type="domain" description="Transposase IS4-like" evidence="2">
    <location>
        <begin position="133"/>
        <end position="356"/>
    </location>
</feature>
<dbReference type="Pfam" id="PF01609">
    <property type="entry name" value="DDE_Tnp_1"/>
    <property type="match status" value="1"/>
</dbReference>
<dbReference type="PANTHER" id="PTHR37529">
    <property type="entry name" value="TRANSPOSASE INSG FOR INSERTION SEQUENCE ELEMENT IS4-RELATED"/>
    <property type="match status" value="1"/>
</dbReference>
<keyword evidence="1" id="KW-0472">Membrane</keyword>
<accession>I4YK88</accession>
<dbReference type="GO" id="GO:0004803">
    <property type="term" value="F:transposase activity"/>
    <property type="evidence" value="ECO:0007669"/>
    <property type="project" value="InterPro"/>
</dbReference>
<dbReference type="InterPro" id="IPR012337">
    <property type="entry name" value="RNaseH-like_sf"/>
</dbReference>
<dbReference type="EMBL" id="JH660649">
    <property type="protein sequence ID" value="EIM24380.1"/>
    <property type="molecule type" value="Genomic_DNA"/>
</dbReference>
<protein>
    <submittedName>
        <fullName evidence="4">Transposase family protein</fullName>
    </submittedName>
</protein>
<dbReference type="InterPro" id="IPR024473">
    <property type="entry name" value="Transposases_IS4_N"/>
</dbReference>
<dbReference type="Pfam" id="PF13006">
    <property type="entry name" value="Nterm_IS4"/>
    <property type="match status" value="1"/>
</dbReference>
<evidence type="ECO:0000256" key="1">
    <source>
        <dbReference type="SAM" id="Phobius"/>
    </source>
</evidence>
<reference evidence="4 5" key="1">
    <citation type="submission" date="2012-02" db="EMBL/GenBank/DDBJ databases">
        <title>Improved High-Quality Draft sequence of Microvirga sp. WSM3557.</title>
        <authorList>
            <consortium name="US DOE Joint Genome Institute"/>
            <person name="Lucas S."/>
            <person name="Han J."/>
            <person name="Lapidus A."/>
            <person name="Cheng J.-F."/>
            <person name="Goodwin L."/>
            <person name="Pitluck S."/>
            <person name="Peters L."/>
            <person name="Zhang X."/>
            <person name="Detter J.C."/>
            <person name="Han C."/>
            <person name="Tapia R."/>
            <person name="Land M."/>
            <person name="Hauser L."/>
            <person name="Kyrpides N."/>
            <person name="Ivanova N."/>
            <person name="Pagani I."/>
            <person name="Brau L."/>
            <person name="Yates R."/>
            <person name="O'Hara G."/>
            <person name="Rui T."/>
            <person name="Howieson J."/>
            <person name="Reeve W."/>
            <person name="Woyke T."/>
        </authorList>
    </citation>
    <scope>NUCLEOTIDE SEQUENCE [LARGE SCALE GENOMIC DNA]</scope>
    <source>
        <strain evidence="4 5">WSM3557</strain>
    </source>
</reference>
<feature type="domain" description="Transposase IS4 N-terminal" evidence="3">
    <location>
        <begin position="19"/>
        <end position="115"/>
    </location>
</feature>
<feature type="transmembrane region" description="Helical" evidence="1">
    <location>
        <begin position="49"/>
        <end position="67"/>
    </location>
</feature>
<evidence type="ECO:0000313" key="4">
    <source>
        <dbReference type="EMBL" id="EIM24380.1"/>
    </source>
</evidence>
<dbReference type="SUPFAM" id="SSF53098">
    <property type="entry name" value="Ribonuclease H-like"/>
    <property type="match status" value="1"/>
</dbReference>
<feature type="transmembrane region" description="Helical" evidence="1">
    <location>
        <begin position="17"/>
        <end position="37"/>
    </location>
</feature>
<dbReference type="GO" id="GO:0006313">
    <property type="term" value="P:DNA transposition"/>
    <property type="evidence" value="ECO:0007669"/>
    <property type="project" value="InterPro"/>
</dbReference>
<gene>
    <name evidence="4" type="ORF">MicloDRAFT_00070330</name>
</gene>
<sequence length="363" mass="40216">MTRPPARLPDSPRISDLVTLGVLTTTVPAALIDAVLVATQRQSQRHRQLPAPLVVYYVMALALYAQASYGEVLRCLLEGVRWLRLGGLDALGATKSAITRARIRLGVTPVRELFQRVAHPIADPGTPGAWYRGRRLVSVDGTTIDLPDTPELEAQFGRPAASRGASSFPKLRLVGLIETGTHAMFAVAVGRYDTSEVRLTPRVLQHLQPNMLCLADRAFVGFELWRLAAATGADLLWRVRINHKLPCRQRLSDGSYLSRLYASPKQRRHDEGGQVVRVIDYRLEGIADAEPLYRLVTTLLDPAVAPATELAALYHERWECEGTFAEFKVSLPGQRLMLRSRRADLAEQELYGFLLVHLALCGS</sequence>
<dbReference type="HOGENOM" id="CLU_028400_1_0_5"/>
<proteinExistence type="predicted"/>
<dbReference type="eggNOG" id="COG3385">
    <property type="taxonomic scope" value="Bacteria"/>
</dbReference>
<dbReference type="InterPro" id="IPR047952">
    <property type="entry name" value="Transpos_IS4"/>
</dbReference>
<keyword evidence="5" id="KW-1185">Reference proteome</keyword>
<dbReference type="AlphaFoldDB" id="I4YK88"/>
<dbReference type="Proteomes" id="UP000003947">
    <property type="component" value="Unassembled WGS sequence"/>
</dbReference>
<dbReference type="PATRIC" id="fig|864069.3.peg.7534"/>
<organism evidence="4 5">
    <name type="scientific">Microvirga lotononidis</name>
    <dbReference type="NCBI Taxonomy" id="864069"/>
    <lineage>
        <taxon>Bacteria</taxon>
        <taxon>Pseudomonadati</taxon>
        <taxon>Pseudomonadota</taxon>
        <taxon>Alphaproteobacteria</taxon>
        <taxon>Hyphomicrobiales</taxon>
        <taxon>Methylobacteriaceae</taxon>
        <taxon>Microvirga</taxon>
    </lineage>
</organism>
<evidence type="ECO:0000313" key="5">
    <source>
        <dbReference type="Proteomes" id="UP000003947"/>
    </source>
</evidence>
<keyword evidence="1" id="KW-1133">Transmembrane helix</keyword>
<dbReference type="PANTHER" id="PTHR37529:SF1">
    <property type="entry name" value="TRANSPOSASE INSG FOR INSERTION SEQUENCE ELEMENT IS4-RELATED"/>
    <property type="match status" value="1"/>
</dbReference>
<dbReference type="NCBIfam" id="NF033592">
    <property type="entry name" value="transpos_IS4_1"/>
    <property type="match status" value="1"/>
</dbReference>
<dbReference type="InterPro" id="IPR002559">
    <property type="entry name" value="Transposase_11"/>
</dbReference>
<name>I4YK88_9HYPH</name>
<keyword evidence="1" id="KW-0812">Transmembrane</keyword>
<dbReference type="STRING" id="864069.MicloDRAFT_00070330"/>
<evidence type="ECO:0000259" key="3">
    <source>
        <dbReference type="Pfam" id="PF13006"/>
    </source>
</evidence>